<dbReference type="Gene3D" id="3.40.50.300">
    <property type="entry name" value="P-loop containing nucleotide triphosphate hydrolases"/>
    <property type="match status" value="1"/>
</dbReference>
<reference evidence="13" key="1">
    <citation type="submission" date="2018-05" db="EMBL/GenBank/DDBJ databases">
        <authorList>
            <person name="Lanie J.A."/>
            <person name="Ng W.-L."/>
            <person name="Kazmierczak K.M."/>
            <person name="Andrzejewski T.M."/>
            <person name="Davidsen T.M."/>
            <person name="Wayne K.J."/>
            <person name="Tettelin H."/>
            <person name="Glass J.I."/>
            <person name="Rusch D."/>
            <person name="Podicherti R."/>
            <person name="Tsui H.-C.T."/>
            <person name="Winkler M.E."/>
        </authorList>
    </citation>
    <scope>NUCLEOTIDE SEQUENCE</scope>
</reference>
<dbReference type="EMBL" id="UINC01000733">
    <property type="protein sequence ID" value="SUZ60301.1"/>
    <property type="molecule type" value="Genomic_DNA"/>
</dbReference>
<comment type="subcellular location">
    <subcellularLocation>
        <location evidence="1">Cytoplasm</location>
    </subcellularLocation>
</comment>
<dbReference type="InterPro" id="IPR003111">
    <property type="entry name" value="Lon_prtase_N"/>
</dbReference>
<feature type="domain" description="Lon N-terminal" evidence="12">
    <location>
        <begin position="10"/>
        <end position="205"/>
    </location>
</feature>
<dbReference type="GO" id="GO:0004176">
    <property type="term" value="F:ATP-dependent peptidase activity"/>
    <property type="evidence" value="ECO:0007669"/>
    <property type="project" value="InterPro"/>
</dbReference>
<dbReference type="PRINTS" id="PR00830">
    <property type="entry name" value="ENDOLAPTASE"/>
</dbReference>
<protein>
    <recommendedName>
        <fullName evidence="10">endopeptidase La</fullName>
        <ecNumber evidence="10">3.4.21.53</ecNumber>
    </recommendedName>
</protein>
<evidence type="ECO:0000256" key="10">
    <source>
        <dbReference type="ARBA" id="ARBA00066743"/>
    </source>
</evidence>
<dbReference type="InterPro" id="IPR004815">
    <property type="entry name" value="Lon_bac/euk-typ"/>
</dbReference>
<dbReference type="InterPro" id="IPR027065">
    <property type="entry name" value="Lon_Prtase"/>
</dbReference>
<keyword evidence="6" id="KW-0720">Serine protease</keyword>
<dbReference type="InterPro" id="IPR015947">
    <property type="entry name" value="PUA-like_sf"/>
</dbReference>
<accession>A0A381P0A4</accession>
<dbReference type="HAMAP" id="MF_01973">
    <property type="entry name" value="lon_bact"/>
    <property type="match status" value="1"/>
</dbReference>
<dbReference type="InterPro" id="IPR008269">
    <property type="entry name" value="Lon_proteolytic"/>
</dbReference>
<dbReference type="GO" id="GO:0043565">
    <property type="term" value="F:sequence-specific DNA binding"/>
    <property type="evidence" value="ECO:0007669"/>
    <property type="project" value="InterPro"/>
</dbReference>
<dbReference type="InterPro" id="IPR054594">
    <property type="entry name" value="Lon_lid"/>
</dbReference>
<dbReference type="SUPFAM" id="SSF52540">
    <property type="entry name" value="P-loop containing nucleoside triphosphate hydrolases"/>
    <property type="match status" value="1"/>
</dbReference>
<evidence type="ECO:0000313" key="13">
    <source>
        <dbReference type="EMBL" id="SUZ60301.1"/>
    </source>
</evidence>
<feature type="domain" description="Lon proteolytic" evidence="11">
    <location>
        <begin position="594"/>
        <end position="775"/>
    </location>
</feature>
<dbReference type="Gene3D" id="1.10.8.60">
    <property type="match status" value="1"/>
</dbReference>
<dbReference type="InterPro" id="IPR003593">
    <property type="entry name" value="AAA+_ATPase"/>
</dbReference>
<evidence type="ECO:0000256" key="4">
    <source>
        <dbReference type="ARBA" id="ARBA00022741"/>
    </source>
</evidence>
<dbReference type="GO" id="GO:0016887">
    <property type="term" value="F:ATP hydrolysis activity"/>
    <property type="evidence" value="ECO:0007669"/>
    <property type="project" value="InterPro"/>
</dbReference>
<dbReference type="FunFam" id="3.40.50.300:FF:000021">
    <property type="entry name" value="Lon protease homolog"/>
    <property type="match status" value="1"/>
</dbReference>
<dbReference type="AlphaFoldDB" id="A0A381P0A4"/>
<dbReference type="InterPro" id="IPR046336">
    <property type="entry name" value="Lon_prtase_N_sf"/>
</dbReference>
<dbReference type="PROSITE" id="PS51787">
    <property type="entry name" value="LON_N"/>
    <property type="match status" value="1"/>
</dbReference>
<evidence type="ECO:0000256" key="1">
    <source>
        <dbReference type="ARBA" id="ARBA00004496"/>
    </source>
</evidence>
<organism evidence="13">
    <name type="scientific">marine metagenome</name>
    <dbReference type="NCBI Taxonomy" id="408172"/>
    <lineage>
        <taxon>unclassified sequences</taxon>
        <taxon>metagenomes</taxon>
        <taxon>ecological metagenomes</taxon>
    </lineage>
</organism>
<dbReference type="Pfam" id="PF00004">
    <property type="entry name" value="AAA"/>
    <property type="match status" value="1"/>
</dbReference>
<evidence type="ECO:0000259" key="11">
    <source>
        <dbReference type="PROSITE" id="PS51786"/>
    </source>
</evidence>
<dbReference type="InterPro" id="IPR027417">
    <property type="entry name" value="P-loop_NTPase"/>
</dbReference>
<dbReference type="PIRSF" id="PIRSF001174">
    <property type="entry name" value="Lon_proteas"/>
    <property type="match status" value="1"/>
</dbReference>
<evidence type="ECO:0000256" key="9">
    <source>
        <dbReference type="ARBA" id="ARBA00050665"/>
    </source>
</evidence>
<keyword evidence="4" id="KW-0547">Nucleotide-binding</keyword>
<sequence>MSVQLKPVIVPLLPMREEIVFPGATVPFFVGRQASMDALERALAGDRAIFVVTQRDSSVENPDENDLYKIGVLGRVLQVMRLPNGTVKALFEGSRRGKLLATKLDEKEYLAQVQPVDENAFDIDLEKLKKQAEMVRELFKNHVDQRKIKLSKEILDSLDQVDFLQVSDKVSSLLEIPGEKKQQLLETLNPETRLQQVLDVLKDEMKIVQLEDKLKKEATDQISDTKKEDFLQDQLRNIQKELGQMDDPKTEMDVLDKQIIDAKMPEEVESEAKKELKKLRMMSPMSSEANVVRNYLEWLVSMPWQIRTEDNFDLKQAEKILDEDHYGLEKVKERIVEYLAVASLKGKLKGPILCLTGPPGVGKTSLAKSVARSLGRNFVRISLGGVRDEAEIRGHRRTYIGAMPGKIIQSIKKAKSTNPVLLIDEIDKLYQSNISDPSAAMLEVLDPEQNNTFVDHYLDVEYSLADVLFICTANSVQNITGPLLDRMEVIHLSGYTELEKLHIATQFLTPRQRKFHGLDEKQLRFRKSAIEEITQGYTREAGVRNLEREIGKVCRKIVTRLVRTKEKKTTIVTPKLVHELLGVPQFHHDQREERNEVGVSMGLGVTSMGGELLLIEVGLMSGSGKVVLTGTLGDVMQESAKAAFSYVRSNAEYLGIDPEIFSKTDLHVHLPEGATPKDGPSAGLPVMMAIISSFTKISVRYDVAMTGEITLRGHVTEIGGLKEKLIAAKRGLIETVLIPEENEKDLVEIPDEIKKGLKIKAVKNVKESLGLALEAHPNFVKDQQKIVPEISWNDTAEVPHSA</sequence>
<evidence type="ECO:0000256" key="6">
    <source>
        <dbReference type="ARBA" id="ARBA00022825"/>
    </source>
</evidence>
<comment type="catalytic activity">
    <reaction evidence="9">
        <text>Hydrolysis of proteins in presence of ATP.</text>
        <dbReference type="EC" id="3.4.21.53"/>
    </reaction>
</comment>
<dbReference type="CDD" id="cd19500">
    <property type="entry name" value="RecA-like_Lon"/>
    <property type="match status" value="1"/>
</dbReference>
<dbReference type="GO" id="GO:0006508">
    <property type="term" value="P:proteolysis"/>
    <property type="evidence" value="ECO:0007669"/>
    <property type="project" value="UniProtKB-KW"/>
</dbReference>
<evidence type="ECO:0000259" key="12">
    <source>
        <dbReference type="PROSITE" id="PS51787"/>
    </source>
</evidence>
<keyword evidence="8" id="KW-0346">Stress response</keyword>
<keyword evidence="7" id="KW-0067">ATP-binding</keyword>
<dbReference type="GO" id="GO:0005737">
    <property type="term" value="C:cytoplasm"/>
    <property type="evidence" value="ECO:0007669"/>
    <property type="project" value="UniProtKB-SubCell"/>
</dbReference>
<dbReference type="SUPFAM" id="SSF54211">
    <property type="entry name" value="Ribosomal protein S5 domain 2-like"/>
    <property type="match status" value="1"/>
</dbReference>
<dbReference type="EC" id="3.4.21.53" evidence="10"/>
<evidence type="ECO:0000256" key="3">
    <source>
        <dbReference type="ARBA" id="ARBA00022670"/>
    </source>
</evidence>
<evidence type="ECO:0000256" key="7">
    <source>
        <dbReference type="ARBA" id="ARBA00022840"/>
    </source>
</evidence>
<dbReference type="FunFam" id="1.20.5.5270:FF:000002">
    <property type="entry name" value="Lon protease homolog"/>
    <property type="match status" value="1"/>
</dbReference>
<dbReference type="Pfam" id="PF22667">
    <property type="entry name" value="Lon_lid"/>
    <property type="match status" value="1"/>
</dbReference>
<dbReference type="GO" id="GO:0005524">
    <property type="term" value="F:ATP binding"/>
    <property type="evidence" value="ECO:0007669"/>
    <property type="project" value="UniProtKB-KW"/>
</dbReference>
<dbReference type="NCBIfam" id="TIGR00763">
    <property type="entry name" value="lon"/>
    <property type="match status" value="1"/>
</dbReference>
<proteinExistence type="inferred from homology"/>
<dbReference type="GO" id="GO:0030163">
    <property type="term" value="P:protein catabolic process"/>
    <property type="evidence" value="ECO:0007669"/>
    <property type="project" value="InterPro"/>
</dbReference>
<name>A0A381P0A4_9ZZZZ</name>
<dbReference type="SMART" id="SM00464">
    <property type="entry name" value="LON"/>
    <property type="match status" value="1"/>
</dbReference>
<dbReference type="Gene3D" id="3.30.230.10">
    <property type="match status" value="1"/>
</dbReference>
<evidence type="ECO:0000256" key="2">
    <source>
        <dbReference type="ARBA" id="ARBA00022490"/>
    </source>
</evidence>
<dbReference type="SUPFAM" id="SSF88697">
    <property type="entry name" value="PUA domain-like"/>
    <property type="match status" value="1"/>
</dbReference>
<dbReference type="Pfam" id="PF05362">
    <property type="entry name" value="Lon_C"/>
    <property type="match status" value="1"/>
</dbReference>
<dbReference type="InterPro" id="IPR003959">
    <property type="entry name" value="ATPase_AAA_core"/>
</dbReference>
<dbReference type="Gene3D" id="1.20.5.5270">
    <property type="match status" value="1"/>
</dbReference>
<keyword evidence="3" id="KW-0645">Protease</keyword>
<dbReference type="InterPro" id="IPR027543">
    <property type="entry name" value="Lon_bac"/>
</dbReference>
<dbReference type="PROSITE" id="PS51786">
    <property type="entry name" value="LON_PROTEOLYTIC"/>
    <property type="match status" value="1"/>
</dbReference>
<dbReference type="SMART" id="SM00382">
    <property type="entry name" value="AAA"/>
    <property type="match status" value="1"/>
</dbReference>
<keyword evidence="5" id="KW-0378">Hydrolase</keyword>
<keyword evidence="2" id="KW-0963">Cytoplasm</keyword>
<dbReference type="PANTHER" id="PTHR10046">
    <property type="entry name" value="ATP DEPENDENT LON PROTEASE FAMILY MEMBER"/>
    <property type="match status" value="1"/>
</dbReference>
<evidence type="ECO:0000256" key="5">
    <source>
        <dbReference type="ARBA" id="ARBA00022801"/>
    </source>
</evidence>
<dbReference type="GO" id="GO:0004252">
    <property type="term" value="F:serine-type endopeptidase activity"/>
    <property type="evidence" value="ECO:0007669"/>
    <property type="project" value="UniProtKB-EC"/>
</dbReference>
<gene>
    <name evidence="13" type="ORF">METZ01_LOCUS13155</name>
</gene>
<dbReference type="InterPro" id="IPR014721">
    <property type="entry name" value="Ribsml_uS5_D2-typ_fold_subgr"/>
</dbReference>
<evidence type="ECO:0000256" key="8">
    <source>
        <dbReference type="ARBA" id="ARBA00023016"/>
    </source>
</evidence>
<dbReference type="InterPro" id="IPR020568">
    <property type="entry name" value="Ribosomal_Su5_D2-typ_SF"/>
</dbReference>
<dbReference type="Pfam" id="PF02190">
    <property type="entry name" value="LON_substr_bdg"/>
    <property type="match status" value="1"/>
</dbReference>
<dbReference type="Gene3D" id="1.20.58.1480">
    <property type="match status" value="1"/>
</dbReference>
<dbReference type="Gene3D" id="2.30.130.40">
    <property type="entry name" value="LON domain-like"/>
    <property type="match status" value="1"/>
</dbReference>